<reference evidence="4" key="1">
    <citation type="submission" date="2011-05" db="EMBL/GenBank/DDBJ databases">
        <authorList>
            <person name="Richards S.R."/>
            <person name="Qu J."/>
            <person name="Jiang H."/>
            <person name="Jhangiani S.N."/>
            <person name="Agravi P."/>
            <person name="Goodspeed R."/>
            <person name="Gross S."/>
            <person name="Mandapat C."/>
            <person name="Jackson L."/>
            <person name="Mathew T."/>
            <person name="Pu L."/>
            <person name="Thornton R."/>
            <person name="Saada N."/>
            <person name="Wilczek-Boney K.B."/>
            <person name="Lee S."/>
            <person name="Kovar C."/>
            <person name="Wu Y."/>
            <person name="Scherer S.E."/>
            <person name="Worley K.C."/>
            <person name="Muzny D.M."/>
            <person name="Gibbs R."/>
        </authorList>
    </citation>
    <scope>NUCLEOTIDE SEQUENCE</scope>
    <source>
        <strain evidence="4">Brora</strain>
    </source>
</reference>
<protein>
    <recommendedName>
        <fullName evidence="2">Nucleolar protein 4 helical domain-containing protein</fullName>
    </recommendedName>
</protein>
<feature type="region of interest" description="Disordered" evidence="1">
    <location>
        <begin position="473"/>
        <end position="511"/>
    </location>
</feature>
<feature type="compositionally biased region" description="Low complexity" evidence="1">
    <location>
        <begin position="202"/>
        <end position="212"/>
    </location>
</feature>
<dbReference type="PANTHER" id="PTHR12449">
    <property type="entry name" value="DEATH DOMAIN-CONTAINING PROTEIN"/>
    <property type="match status" value="1"/>
</dbReference>
<dbReference type="HOGENOM" id="CLU_020587_0_0_1"/>
<name>T1J728_STRMM</name>
<dbReference type="Pfam" id="PF23079">
    <property type="entry name" value="HTH_NOL4_2nd"/>
    <property type="match status" value="1"/>
</dbReference>
<proteinExistence type="predicted"/>
<evidence type="ECO:0000313" key="4">
    <source>
        <dbReference type="Proteomes" id="UP000014500"/>
    </source>
</evidence>
<feature type="compositionally biased region" description="Polar residues" evidence="1">
    <location>
        <begin position="308"/>
        <end position="329"/>
    </location>
</feature>
<evidence type="ECO:0000313" key="3">
    <source>
        <dbReference type="EnsemblMetazoa" id="SMAR009460-PA"/>
    </source>
</evidence>
<dbReference type="eggNOG" id="ENOG502QR3R">
    <property type="taxonomic scope" value="Eukaryota"/>
</dbReference>
<dbReference type="PANTHER" id="PTHR12449:SF22">
    <property type="entry name" value="NUCLEOLAR PROTEIN 4"/>
    <property type="match status" value="1"/>
</dbReference>
<sequence length="607" mass="66428">MYMRNVGVPRADSWEWGGFRGWLGDLATLLTYSLFKYPIFGPGSPDGNEEATIYKKVAMVENFFDIIYNVHVEMDGRGGKHAGQKRTYKAIAETYAFLPREAVTKFLMQCADCQKRMHAATTSAAPPAEPAGGSNGTPSPAPSDTSTATTRLRDNESSACAVSVSDPPQIDFSLPITTTYLKHMRSLGYSEEDALNPEAGNTECSSSSVDSESTGEDEELLPTVQDTPLADSFSPAPKIPKMHSSVADAVNGSHLTSEHSYDKPVAAAKSEVVTPWQASPAPVNMSKNGDSRDQIADVRSLQDHTYDESMNQCNGRFTRESTATPQDLSSGIKDDDDDDEDENDDRLDSHKYDPERLKAFNMFVRLFVDENLDRMVPISKQPREKIQAIIDSCNRQFPEFAERARKRIRTYLKSCRRTKRTRDHNGWDLVRPTLPHLTSAMAEQILASACENESNNAKRMRLGLEPISATGQHLQGVDKENSGERGRAEPFECGTRLQSPARPTSTGTLPLPQSSPQLNGALMSAAAATPAFRTSALVTSQPAPTDAPPTNGPTDLTVKKSNSGATKCNLNPSEVLAVKQLIAGYRESAAFLIRSADELEQLLLQQN</sequence>
<reference evidence="3" key="2">
    <citation type="submission" date="2015-02" db="UniProtKB">
        <authorList>
            <consortium name="EnsemblMetazoa"/>
        </authorList>
    </citation>
    <scope>IDENTIFICATION</scope>
</reference>
<feature type="region of interest" description="Disordered" evidence="1">
    <location>
        <begin position="193"/>
        <end position="219"/>
    </location>
</feature>
<dbReference type="EMBL" id="JH431907">
    <property type="status" value="NOT_ANNOTATED_CDS"/>
    <property type="molecule type" value="Genomic_DNA"/>
</dbReference>
<dbReference type="AlphaFoldDB" id="T1J728"/>
<evidence type="ECO:0000259" key="2">
    <source>
        <dbReference type="Pfam" id="PF23079"/>
    </source>
</evidence>
<keyword evidence="4" id="KW-1185">Reference proteome</keyword>
<dbReference type="Proteomes" id="UP000014500">
    <property type="component" value="Unassembled WGS sequence"/>
</dbReference>
<feature type="compositionally biased region" description="Acidic residues" evidence="1">
    <location>
        <begin position="334"/>
        <end position="345"/>
    </location>
</feature>
<feature type="compositionally biased region" description="Low complexity" evidence="1">
    <location>
        <begin position="121"/>
        <end position="132"/>
    </location>
</feature>
<feature type="region of interest" description="Disordered" evidence="1">
    <location>
        <begin position="121"/>
        <end position="164"/>
    </location>
</feature>
<feature type="compositionally biased region" description="Polar residues" evidence="1">
    <location>
        <begin position="496"/>
        <end position="511"/>
    </location>
</feature>
<dbReference type="PhylomeDB" id="T1J728"/>
<dbReference type="OMA" id="EFRDWCL"/>
<dbReference type="EnsemblMetazoa" id="SMAR009460-RA">
    <property type="protein sequence ID" value="SMAR009460-PA"/>
    <property type="gene ID" value="SMAR009460"/>
</dbReference>
<organism evidence="3 4">
    <name type="scientific">Strigamia maritima</name>
    <name type="common">European centipede</name>
    <name type="synonym">Geophilus maritimus</name>
    <dbReference type="NCBI Taxonomy" id="126957"/>
    <lineage>
        <taxon>Eukaryota</taxon>
        <taxon>Metazoa</taxon>
        <taxon>Ecdysozoa</taxon>
        <taxon>Arthropoda</taxon>
        <taxon>Myriapoda</taxon>
        <taxon>Chilopoda</taxon>
        <taxon>Pleurostigmophora</taxon>
        <taxon>Geophilomorpha</taxon>
        <taxon>Linotaeniidae</taxon>
        <taxon>Strigamia</taxon>
    </lineage>
</organism>
<dbReference type="InterPro" id="IPR039788">
    <property type="entry name" value="NOL4/NOL4L"/>
</dbReference>
<dbReference type="InterPro" id="IPR056549">
    <property type="entry name" value="HTH_NOL4"/>
</dbReference>
<feature type="compositionally biased region" description="Basic and acidic residues" evidence="1">
    <location>
        <begin position="289"/>
        <end position="307"/>
    </location>
</feature>
<dbReference type="STRING" id="126957.T1J728"/>
<accession>T1J728</accession>
<feature type="domain" description="Nucleolar protein 4 helical" evidence="2">
    <location>
        <begin position="355"/>
        <end position="453"/>
    </location>
</feature>
<feature type="region of interest" description="Disordered" evidence="1">
    <location>
        <begin position="272"/>
        <end position="350"/>
    </location>
</feature>
<feature type="compositionally biased region" description="Basic and acidic residues" evidence="1">
    <location>
        <begin position="476"/>
        <end position="490"/>
    </location>
</feature>
<evidence type="ECO:0000256" key="1">
    <source>
        <dbReference type="SAM" id="MobiDB-lite"/>
    </source>
</evidence>